<dbReference type="RefSeq" id="XP_067756979.1">
    <property type="nucleotide sequence ID" value="XM_067900779.1"/>
</dbReference>
<organism evidence="2 3">
    <name type="scientific">Porcisia hertigi</name>
    <dbReference type="NCBI Taxonomy" id="2761500"/>
    <lineage>
        <taxon>Eukaryota</taxon>
        <taxon>Discoba</taxon>
        <taxon>Euglenozoa</taxon>
        <taxon>Kinetoplastea</taxon>
        <taxon>Metakinetoplastina</taxon>
        <taxon>Trypanosomatida</taxon>
        <taxon>Trypanosomatidae</taxon>
        <taxon>Leishmaniinae</taxon>
        <taxon>Porcisia</taxon>
    </lineage>
</organism>
<dbReference type="OrthoDB" id="261742at2759"/>
<reference evidence="2 3" key="1">
    <citation type="submission" date="2021-02" db="EMBL/GenBank/DDBJ databases">
        <title>Porcisia hertigi Genome sequencing and assembly.</title>
        <authorList>
            <person name="Almutairi H."/>
            <person name="Gatherer D."/>
        </authorList>
    </citation>
    <scope>NUCLEOTIDE SEQUENCE [LARGE SCALE GENOMIC DNA]</scope>
    <source>
        <strain evidence="2 3">C119</strain>
    </source>
</reference>
<dbReference type="GeneID" id="94290856"/>
<sequence length="131" mass="14395">MYTEKDALLSCDSGPPTSSSCCLSSVPSLTHPALLHRRGLDAPPLPWQHFPKPEPHRVEQKTRSSRSFSNTSGLVGQLLTLLRASEYDVYHVQCVATEAMASLQVVRLHLIECTLNATVVLEEARAPREGC</sequence>
<keyword evidence="3" id="KW-1185">Reference proteome</keyword>
<protein>
    <submittedName>
        <fullName evidence="2">Uncharacterized protein</fullName>
    </submittedName>
</protein>
<dbReference type="AlphaFoldDB" id="A0A836IRQ2"/>
<comment type="caution">
    <text evidence="2">The sequence shown here is derived from an EMBL/GenBank/DDBJ whole genome shotgun (WGS) entry which is preliminary data.</text>
</comment>
<accession>A0A836IRQ2</accession>
<evidence type="ECO:0000256" key="1">
    <source>
        <dbReference type="SAM" id="MobiDB-lite"/>
    </source>
</evidence>
<evidence type="ECO:0000313" key="3">
    <source>
        <dbReference type="Proteomes" id="UP000674318"/>
    </source>
</evidence>
<feature type="compositionally biased region" description="Basic and acidic residues" evidence="1">
    <location>
        <begin position="51"/>
        <end position="62"/>
    </location>
</feature>
<feature type="region of interest" description="Disordered" evidence="1">
    <location>
        <begin position="44"/>
        <end position="69"/>
    </location>
</feature>
<dbReference type="KEGG" id="phet:94290856"/>
<dbReference type="EMBL" id="JAFJZO010000023">
    <property type="protein sequence ID" value="KAG5504356.1"/>
    <property type="molecule type" value="Genomic_DNA"/>
</dbReference>
<evidence type="ECO:0000313" key="2">
    <source>
        <dbReference type="EMBL" id="KAG5504356.1"/>
    </source>
</evidence>
<dbReference type="Proteomes" id="UP000674318">
    <property type="component" value="Unassembled WGS sequence"/>
</dbReference>
<proteinExistence type="predicted"/>
<gene>
    <name evidence="2" type="ORF">JKF63_04805</name>
</gene>
<name>A0A836IRQ2_9TRYP</name>